<dbReference type="RefSeq" id="WP_053231472.1">
    <property type="nucleotide sequence ID" value="NZ_CP011125.1"/>
</dbReference>
<reference evidence="3 4" key="1">
    <citation type="submission" date="2015-03" db="EMBL/GenBank/DDBJ databases">
        <title>Genome assembly of Sandaracinus amylolyticus DSM 53668.</title>
        <authorList>
            <person name="Sharma G."/>
            <person name="Subramanian S."/>
        </authorList>
    </citation>
    <scope>NUCLEOTIDE SEQUENCE [LARGE SCALE GENOMIC DNA]</scope>
    <source>
        <strain evidence="3 4">DSM 53668</strain>
    </source>
</reference>
<name>A0A0F6YGL7_9BACT</name>
<dbReference type="PANTHER" id="PTHR45982:SF1">
    <property type="entry name" value="REGULATOR OF CHROMOSOME CONDENSATION"/>
    <property type="match status" value="1"/>
</dbReference>
<dbReference type="InterPro" id="IPR009091">
    <property type="entry name" value="RCC1/BLIP-II"/>
</dbReference>
<evidence type="ECO:0000313" key="4">
    <source>
        <dbReference type="Proteomes" id="UP000034883"/>
    </source>
</evidence>
<dbReference type="InterPro" id="IPR000408">
    <property type="entry name" value="Reg_chr_condens"/>
</dbReference>
<dbReference type="PRINTS" id="PR00633">
    <property type="entry name" value="RCCNDNSATION"/>
</dbReference>
<dbReference type="SUPFAM" id="SSF50985">
    <property type="entry name" value="RCC1/BLIP-II"/>
    <property type="match status" value="3"/>
</dbReference>
<dbReference type="GO" id="GO:0005085">
    <property type="term" value="F:guanyl-nucleotide exchange factor activity"/>
    <property type="evidence" value="ECO:0007669"/>
    <property type="project" value="TreeGrafter"/>
</dbReference>
<protein>
    <submittedName>
        <fullName evidence="3">BNR repeat domain protein</fullName>
    </submittedName>
</protein>
<dbReference type="PROSITE" id="PS50012">
    <property type="entry name" value="RCC1_3"/>
    <property type="match status" value="3"/>
</dbReference>
<keyword evidence="4" id="KW-1185">Reference proteome</keyword>
<organism evidence="3 4">
    <name type="scientific">Sandaracinus amylolyticus</name>
    <dbReference type="NCBI Taxonomy" id="927083"/>
    <lineage>
        <taxon>Bacteria</taxon>
        <taxon>Pseudomonadati</taxon>
        <taxon>Myxococcota</taxon>
        <taxon>Polyangia</taxon>
        <taxon>Polyangiales</taxon>
        <taxon>Sandaracinaceae</taxon>
        <taxon>Sandaracinus</taxon>
    </lineage>
</organism>
<dbReference type="Proteomes" id="UP000034883">
    <property type="component" value="Chromosome"/>
</dbReference>
<sequence length="715" mass="75396">MRRPSIVSLLVVLSVVACSAQERVVRDETRISVRATVPETGGSVRVTRAAEGAIHELPDVARVREVALGENAERCALLDDGSVWCWDASDRDRVPTRVEGLDPVTRLYGGQGAFCGVGEAGRVSCWGAVGASGSRWSRPDVLAIPPPSAMSFGVSGGCAIVEDGTVRCWGTAWNGHASRPLSSIETVPGLAGVIALDAHDLSRCALTRAHEIVCWGWERFHHMGERREDGFYQHRAIRDAIDVALTRENLWWVTRDGRVRGMIRGAEDRRRSGTYRYDVVDVRGIADAVAIESAGATLCALTREGALWCFEAGTREARVQPVTNVRALVSTERSDAMCAGTTDAGWLCKERDGSWAPLAWGPRVETPSSVSAAEPVCGYGPDRVPVEALSAGYAHFCVRLGDGAVRCWGLNQSGQTGGPMAGDPVRSRAPGVPRPVTTIATGLHFSCAITDDASLWCWGQGGYGQLGRGDRSNSSTPMQVALRGRVEAIATGRMHACARTQGGQVWCWGANEHGQLGDGTSELRTAPVRVRGLGAASAIAAGPDATCAVDRGHVVCWGGATGSAPPHAIEGVDGSAVSALVVAQGAACALLSDGSVWCWGSGAEGQLGAAQSIESARAVRIEGIPAARTIAAYDAEICVSGADGSAWCWGRATSRRGAPSSRRRDAEPSPGVPRRIEWIDRVIAIAPGNHEICAAQQTGGVCCWDASATPRPMSW</sequence>
<proteinExistence type="predicted"/>
<dbReference type="Pfam" id="PF00415">
    <property type="entry name" value="RCC1"/>
    <property type="match status" value="2"/>
</dbReference>
<gene>
    <name evidence="3" type="ORF">DB32_001240</name>
</gene>
<dbReference type="EMBL" id="CP011125">
    <property type="protein sequence ID" value="AKF04091.1"/>
    <property type="molecule type" value="Genomic_DNA"/>
</dbReference>
<keyword evidence="2" id="KW-0732">Signal</keyword>
<accession>A0A0F6YGL7</accession>
<feature type="chain" id="PRO_5002512904" evidence="2">
    <location>
        <begin position="20"/>
        <end position="715"/>
    </location>
</feature>
<dbReference type="KEGG" id="samy:DB32_001240"/>
<dbReference type="Pfam" id="PF13540">
    <property type="entry name" value="RCC1_2"/>
    <property type="match status" value="2"/>
</dbReference>
<dbReference type="GO" id="GO:0005737">
    <property type="term" value="C:cytoplasm"/>
    <property type="evidence" value="ECO:0007669"/>
    <property type="project" value="TreeGrafter"/>
</dbReference>
<feature type="region of interest" description="Disordered" evidence="1">
    <location>
        <begin position="653"/>
        <end position="672"/>
    </location>
</feature>
<dbReference type="InterPro" id="IPR051553">
    <property type="entry name" value="Ran_GTPase-activating"/>
</dbReference>
<evidence type="ECO:0000256" key="1">
    <source>
        <dbReference type="SAM" id="MobiDB-lite"/>
    </source>
</evidence>
<evidence type="ECO:0000256" key="2">
    <source>
        <dbReference type="SAM" id="SignalP"/>
    </source>
</evidence>
<feature type="signal peptide" evidence="2">
    <location>
        <begin position="1"/>
        <end position="19"/>
    </location>
</feature>
<dbReference type="AlphaFoldDB" id="A0A0F6YGL7"/>
<evidence type="ECO:0000313" key="3">
    <source>
        <dbReference type="EMBL" id="AKF04091.1"/>
    </source>
</evidence>
<dbReference type="OrthoDB" id="9758365at2"/>
<dbReference type="PROSITE" id="PS51257">
    <property type="entry name" value="PROKAR_LIPOPROTEIN"/>
    <property type="match status" value="1"/>
</dbReference>
<dbReference type="PANTHER" id="PTHR45982">
    <property type="entry name" value="REGULATOR OF CHROMOSOME CONDENSATION"/>
    <property type="match status" value="1"/>
</dbReference>
<dbReference type="Gene3D" id="2.130.10.30">
    <property type="entry name" value="Regulator of chromosome condensation 1/beta-lactamase-inhibitor protein II"/>
    <property type="match status" value="3"/>
</dbReference>